<keyword evidence="3" id="KW-1185">Reference proteome</keyword>
<dbReference type="PANTHER" id="PTHR12243:SF67">
    <property type="entry name" value="COREPRESSOR OF PANGOLIN, ISOFORM A-RELATED"/>
    <property type="match status" value="1"/>
</dbReference>
<sequence length="187" mass="21297">MCSSGKNVNKELLISEVQTRRPLWQDSHPLYKNKNAIEKIWQEVAAACNCSVSDAKLKWKNLKDQFRKEVKKIPVPKSGDPSLPGKPKWQYFDQMYFLRDFVVPLQTQGNLPMETNSQTQGTSLMETGDSSESENGQEDDYNNMSAQNSHSSGPSHRAAESGSIFSRQKRTKPDVQDKFLELENRKV</sequence>
<dbReference type="InterPro" id="IPR006578">
    <property type="entry name" value="MADF-dom"/>
</dbReference>
<dbReference type="GO" id="GO:0005634">
    <property type="term" value="C:nucleus"/>
    <property type="evidence" value="ECO:0007669"/>
    <property type="project" value="TreeGrafter"/>
</dbReference>
<name>A0A6J2YP00_SITOR</name>
<protein>
    <submittedName>
        <fullName evidence="4">Transcription factor Adf-1-like</fullName>
    </submittedName>
</protein>
<feature type="domain" description="MADF" evidence="2">
    <location>
        <begin position="12"/>
        <end position="103"/>
    </location>
</feature>
<dbReference type="Pfam" id="PF10545">
    <property type="entry name" value="MADF_DNA_bdg"/>
    <property type="match status" value="1"/>
</dbReference>
<dbReference type="RefSeq" id="XP_030765021.1">
    <property type="nucleotide sequence ID" value="XM_030909161.1"/>
</dbReference>
<proteinExistence type="predicted"/>
<dbReference type="GO" id="GO:0006357">
    <property type="term" value="P:regulation of transcription by RNA polymerase II"/>
    <property type="evidence" value="ECO:0007669"/>
    <property type="project" value="TreeGrafter"/>
</dbReference>
<dbReference type="SMART" id="SM00595">
    <property type="entry name" value="MADF"/>
    <property type="match status" value="1"/>
</dbReference>
<feature type="compositionally biased region" description="Polar residues" evidence="1">
    <location>
        <begin position="142"/>
        <end position="154"/>
    </location>
</feature>
<feature type="compositionally biased region" description="Polar residues" evidence="1">
    <location>
        <begin position="110"/>
        <end position="128"/>
    </location>
</feature>
<evidence type="ECO:0000259" key="2">
    <source>
        <dbReference type="PROSITE" id="PS51029"/>
    </source>
</evidence>
<dbReference type="GO" id="GO:0005667">
    <property type="term" value="C:transcription regulator complex"/>
    <property type="evidence" value="ECO:0007669"/>
    <property type="project" value="TreeGrafter"/>
</dbReference>
<dbReference type="InterPro" id="IPR039353">
    <property type="entry name" value="TF_Adf1"/>
</dbReference>
<dbReference type="KEGG" id="soy:115889214"/>
<dbReference type="PROSITE" id="PS51029">
    <property type="entry name" value="MADF"/>
    <property type="match status" value="1"/>
</dbReference>
<organism evidence="3 4">
    <name type="scientific">Sitophilus oryzae</name>
    <name type="common">Rice weevil</name>
    <name type="synonym">Curculio oryzae</name>
    <dbReference type="NCBI Taxonomy" id="7048"/>
    <lineage>
        <taxon>Eukaryota</taxon>
        <taxon>Metazoa</taxon>
        <taxon>Ecdysozoa</taxon>
        <taxon>Arthropoda</taxon>
        <taxon>Hexapoda</taxon>
        <taxon>Insecta</taxon>
        <taxon>Pterygota</taxon>
        <taxon>Neoptera</taxon>
        <taxon>Endopterygota</taxon>
        <taxon>Coleoptera</taxon>
        <taxon>Polyphaga</taxon>
        <taxon>Cucujiformia</taxon>
        <taxon>Curculionidae</taxon>
        <taxon>Dryophthorinae</taxon>
        <taxon>Sitophilus</taxon>
    </lineage>
</organism>
<gene>
    <name evidence="4" type="primary">LOC115889214</name>
</gene>
<feature type="compositionally biased region" description="Acidic residues" evidence="1">
    <location>
        <begin position="129"/>
        <end position="141"/>
    </location>
</feature>
<evidence type="ECO:0000313" key="4">
    <source>
        <dbReference type="RefSeq" id="XP_030765021.1"/>
    </source>
</evidence>
<dbReference type="InParanoid" id="A0A6J2YP00"/>
<feature type="compositionally biased region" description="Basic and acidic residues" evidence="1">
    <location>
        <begin position="171"/>
        <end position="187"/>
    </location>
</feature>
<dbReference type="AlphaFoldDB" id="A0A6J2YP00"/>
<evidence type="ECO:0000313" key="3">
    <source>
        <dbReference type="Proteomes" id="UP000504635"/>
    </source>
</evidence>
<evidence type="ECO:0000256" key="1">
    <source>
        <dbReference type="SAM" id="MobiDB-lite"/>
    </source>
</evidence>
<reference evidence="4" key="1">
    <citation type="submission" date="2025-08" db="UniProtKB">
        <authorList>
            <consortium name="RefSeq"/>
        </authorList>
    </citation>
    <scope>IDENTIFICATION</scope>
    <source>
        <tissue evidence="4">Gonads</tissue>
    </source>
</reference>
<accession>A0A6J2YP00</accession>
<dbReference type="Proteomes" id="UP000504635">
    <property type="component" value="Unplaced"/>
</dbReference>
<dbReference type="GeneID" id="115889214"/>
<dbReference type="PANTHER" id="PTHR12243">
    <property type="entry name" value="MADF DOMAIN TRANSCRIPTION FACTOR"/>
    <property type="match status" value="1"/>
</dbReference>
<feature type="region of interest" description="Disordered" evidence="1">
    <location>
        <begin position="110"/>
        <end position="187"/>
    </location>
</feature>
<dbReference type="OrthoDB" id="5803771at2759"/>